<dbReference type="Gene3D" id="3.40.430.10">
    <property type="entry name" value="Dihydrofolate Reductase, subunit A"/>
    <property type="match status" value="1"/>
</dbReference>
<dbReference type="InterPro" id="IPR024072">
    <property type="entry name" value="DHFR-like_dom_sf"/>
</dbReference>
<proteinExistence type="predicted"/>
<gene>
    <name evidence="2" type="ORF">I7412_30905</name>
</gene>
<dbReference type="SUPFAM" id="SSF53597">
    <property type="entry name" value="Dihydrofolate reductase-like"/>
    <property type="match status" value="1"/>
</dbReference>
<evidence type="ECO:0000313" key="3">
    <source>
        <dbReference type="Proteomes" id="UP000604475"/>
    </source>
</evidence>
<feature type="domain" description="Bacterial bifunctional deaminase-reductase C-terminal" evidence="1">
    <location>
        <begin position="2"/>
        <end position="58"/>
    </location>
</feature>
<dbReference type="AlphaFoldDB" id="A0A937RFZ3"/>
<reference evidence="2" key="1">
    <citation type="submission" date="2020-12" db="EMBL/GenBank/DDBJ databases">
        <title>Genomic characterization of non-nitrogen-fixing Frankia strains.</title>
        <authorList>
            <person name="Carlos-Shanley C."/>
            <person name="Guerra T."/>
            <person name="Hahn D."/>
        </authorList>
    </citation>
    <scope>NUCLEOTIDE SEQUENCE</scope>
    <source>
        <strain evidence="2">CN6</strain>
    </source>
</reference>
<dbReference type="GO" id="GO:0009231">
    <property type="term" value="P:riboflavin biosynthetic process"/>
    <property type="evidence" value="ECO:0007669"/>
    <property type="project" value="InterPro"/>
</dbReference>
<evidence type="ECO:0000259" key="1">
    <source>
        <dbReference type="Pfam" id="PF01872"/>
    </source>
</evidence>
<comment type="caution">
    <text evidence="2">The sequence shown here is derived from an EMBL/GenBank/DDBJ whole genome shotgun (WGS) entry which is preliminary data.</text>
</comment>
<accession>A0A937RFZ3</accession>
<dbReference type="EMBL" id="JAEACQ010000274">
    <property type="protein sequence ID" value="MBL7631491.1"/>
    <property type="molecule type" value="Genomic_DNA"/>
</dbReference>
<organism evidence="2 3">
    <name type="scientific">Frankia nepalensis</name>
    <dbReference type="NCBI Taxonomy" id="1836974"/>
    <lineage>
        <taxon>Bacteria</taxon>
        <taxon>Bacillati</taxon>
        <taxon>Actinomycetota</taxon>
        <taxon>Actinomycetes</taxon>
        <taxon>Frankiales</taxon>
        <taxon>Frankiaceae</taxon>
        <taxon>Frankia</taxon>
    </lineage>
</organism>
<sequence length="78" mass="8208">MLGSGALVRRLVAEGLVDAYTLFLHPLLLGTGTRLFGETAKPLPLELRDVTRTSTGVLILSYAANRPAGRAVTADQGS</sequence>
<dbReference type="Proteomes" id="UP000604475">
    <property type="component" value="Unassembled WGS sequence"/>
</dbReference>
<protein>
    <submittedName>
        <fullName evidence="2">Dihydrofolate reductase family protein</fullName>
    </submittedName>
</protein>
<dbReference type="Pfam" id="PF01872">
    <property type="entry name" value="RibD_C"/>
    <property type="match status" value="1"/>
</dbReference>
<name>A0A937RFZ3_9ACTN</name>
<keyword evidence="3" id="KW-1185">Reference proteome</keyword>
<evidence type="ECO:0000313" key="2">
    <source>
        <dbReference type="EMBL" id="MBL7631491.1"/>
    </source>
</evidence>
<dbReference type="InterPro" id="IPR002734">
    <property type="entry name" value="RibDG_C"/>
</dbReference>
<dbReference type="GO" id="GO:0008703">
    <property type="term" value="F:5-amino-6-(5-phosphoribosylamino)uracil reductase activity"/>
    <property type="evidence" value="ECO:0007669"/>
    <property type="project" value="InterPro"/>
</dbReference>